<dbReference type="KEGG" id="tot:TOT_030000090"/>
<dbReference type="InterPro" id="IPR000571">
    <property type="entry name" value="Znf_CCCH"/>
</dbReference>
<dbReference type="GeneID" id="20715292"/>
<keyword evidence="1" id="KW-0479">Metal-binding</keyword>
<sequence>MADDNKDDSSAGEVYINSSSLSENQIKALDQLLQFQCFRLEKKLNSLQLKRKHLSEGKDVHVGLAELISREIIEAAEFLSNSSEHSLKQEEHGLNKVKFGPKTRIQDEITRIIDNINLRESSEPKHVQFVESEEDESSSTSKEQSNEKEEVFVRKNKRSSTLPNPNDKMNLLNDARLVILPADCSNACRTTYFASLRQLQLLLAGEVQLILHNKGTCKPCAFVYNKKKTCRNGPSCGFCHHEDHALCTVKRWKKQQKLVSSGSLTSEAIQQIRRSNSEVG</sequence>
<keyword evidence="1" id="KW-0863">Zinc-finger</keyword>
<evidence type="ECO:0000313" key="4">
    <source>
        <dbReference type="EMBL" id="BAM40828.1"/>
    </source>
</evidence>
<dbReference type="VEuPathDB" id="PiroplasmaDB:TOT_030000090"/>
<dbReference type="OMA" id="NGPSCGF"/>
<dbReference type="OrthoDB" id="435819at2759"/>
<feature type="compositionally biased region" description="Basic and acidic residues" evidence="2">
    <location>
        <begin position="144"/>
        <end position="153"/>
    </location>
</feature>
<feature type="zinc finger region" description="C3H1-type" evidence="1">
    <location>
        <begin position="219"/>
        <end position="244"/>
    </location>
</feature>
<gene>
    <name evidence="4" type="ORF">TOT_030000090</name>
</gene>
<proteinExistence type="predicted"/>
<accession>J4C8I1</accession>
<dbReference type="Proteomes" id="UP000003786">
    <property type="component" value="Chromosome 3"/>
</dbReference>
<evidence type="ECO:0000256" key="2">
    <source>
        <dbReference type="SAM" id="MobiDB-lite"/>
    </source>
</evidence>
<feature type="domain" description="C3H1-type" evidence="3">
    <location>
        <begin position="219"/>
        <end position="244"/>
    </location>
</feature>
<reference evidence="4 5" key="1">
    <citation type="journal article" date="2012" name="MBio">
        <title>Comparative genome analysis of three eukaryotic parasites with differing abilities to transform leukocytes reveals key mediators of Theileria-induced leukocyte transformation.</title>
        <authorList>
            <person name="Hayashida K."/>
            <person name="Hara Y."/>
            <person name="Abe T."/>
            <person name="Yamasaki C."/>
            <person name="Toyoda A."/>
            <person name="Kosuge T."/>
            <person name="Suzuki Y."/>
            <person name="Sato Y."/>
            <person name="Kawashima S."/>
            <person name="Katayama T."/>
            <person name="Wakaguri H."/>
            <person name="Inoue N."/>
            <person name="Homma K."/>
            <person name="Tada-Umezaki M."/>
            <person name="Yagi Y."/>
            <person name="Fujii Y."/>
            <person name="Habara T."/>
            <person name="Kanehisa M."/>
            <person name="Watanabe H."/>
            <person name="Ito K."/>
            <person name="Gojobori T."/>
            <person name="Sugawara H."/>
            <person name="Imanishi T."/>
            <person name="Weir W."/>
            <person name="Gardner M."/>
            <person name="Pain A."/>
            <person name="Shiels B."/>
            <person name="Hattori M."/>
            <person name="Nene V."/>
            <person name="Sugimoto C."/>
        </authorList>
    </citation>
    <scope>NUCLEOTIDE SEQUENCE [LARGE SCALE GENOMIC DNA]</scope>
    <source>
        <strain evidence="4 5">Shintoku</strain>
    </source>
</reference>
<dbReference type="PROSITE" id="PS50103">
    <property type="entry name" value="ZF_C3H1"/>
    <property type="match status" value="1"/>
</dbReference>
<keyword evidence="5" id="KW-1185">Reference proteome</keyword>
<dbReference type="RefSeq" id="XP_009691129.1">
    <property type="nucleotide sequence ID" value="XM_009692834.1"/>
</dbReference>
<evidence type="ECO:0000256" key="1">
    <source>
        <dbReference type="PROSITE-ProRule" id="PRU00723"/>
    </source>
</evidence>
<evidence type="ECO:0000313" key="5">
    <source>
        <dbReference type="Proteomes" id="UP000003786"/>
    </source>
</evidence>
<dbReference type="eggNOG" id="ENOG502SXJI">
    <property type="taxonomic scope" value="Eukaryota"/>
</dbReference>
<protein>
    <recommendedName>
        <fullName evidence="3">C3H1-type domain-containing protein</fullName>
    </recommendedName>
</protein>
<dbReference type="EMBL" id="AP011948">
    <property type="protein sequence ID" value="BAM40828.1"/>
    <property type="molecule type" value="Genomic_DNA"/>
</dbReference>
<dbReference type="GO" id="GO:0008270">
    <property type="term" value="F:zinc ion binding"/>
    <property type="evidence" value="ECO:0007669"/>
    <property type="project" value="UniProtKB-KW"/>
</dbReference>
<feature type="region of interest" description="Disordered" evidence="2">
    <location>
        <begin position="124"/>
        <end position="167"/>
    </location>
</feature>
<dbReference type="AlphaFoldDB" id="J4C8I1"/>
<keyword evidence="1" id="KW-0862">Zinc</keyword>
<organism evidence="4 5">
    <name type="scientific">Theileria orientalis strain Shintoku</name>
    <dbReference type="NCBI Taxonomy" id="869250"/>
    <lineage>
        <taxon>Eukaryota</taxon>
        <taxon>Sar</taxon>
        <taxon>Alveolata</taxon>
        <taxon>Apicomplexa</taxon>
        <taxon>Aconoidasida</taxon>
        <taxon>Piroplasmida</taxon>
        <taxon>Theileriidae</taxon>
        <taxon>Theileria</taxon>
    </lineage>
</organism>
<evidence type="ECO:0000259" key="3">
    <source>
        <dbReference type="PROSITE" id="PS50103"/>
    </source>
</evidence>
<name>J4C8I1_THEOR</name>